<dbReference type="STRING" id="478744.SAMN05444359_12234"/>
<evidence type="ECO:0000259" key="9">
    <source>
        <dbReference type="Pfam" id="PF12704"/>
    </source>
</evidence>
<name>A0A1H9KXV2_9BACT</name>
<evidence type="ECO:0000259" key="8">
    <source>
        <dbReference type="Pfam" id="PF02687"/>
    </source>
</evidence>
<comment type="similarity">
    <text evidence="2">Belongs to the ABC-4 integral membrane protein family. LolC/E subfamily.</text>
</comment>
<accession>A0A1H9KXV2</accession>
<sequence length="433" mass="47191">MVSTPTPLFTNQNKMDLKLLFYIAGKHIFSRLKQSVIAALGVTFGVGMFITMSTFMTGLNQLLDGLTMDRTPHIRLYKEIAPSPLQPLNLSKTYEDDLLVVSSVKPKQQQNRIAAASSIIRSIRDYPEVRGVSPQVVSQVFYNAGAVDLTGVVSGIDVAEEVRLFPLEKYVIEGNTDALERDANAIILGNGVAKKLSAGIGDRVQLVSPTGNRISLKVVGLYLSGLSEIDDTQSYVNIGTARRLLGESSSFITSINVKLFDLENALPLAQQFSKLYNIKATDIGTANADFDTGTSIRNLITYVVAITLLLVAGFGIYNILNMFIREKMNDIAILKATGFSGKEVKTIFMIQAMTIGVFGGISGLFLGWGLSVFIDNTPFEISALPSITTYPVNFEPLYFIIGFIFAVVASFFAGYLPANKAMKMDPVDVLRGQ</sequence>
<keyword evidence="11" id="KW-1185">Reference proteome</keyword>
<dbReference type="InterPro" id="IPR003838">
    <property type="entry name" value="ABC3_permease_C"/>
</dbReference>
<dbReference type="EMBL" id="FOFB01000022">
    <property type="protein sequence ID" value="SER03829.1"/>
    <property type="molecule type" value="Genomic_DNA"/>
</dbReference>
<dbReference type="GO" id="GO:0044874">
    <property type="term" value="P:lipoprotein localization to outer membrane"/>
    <property type="evidence" value="ECO:0007669"/>
    <property type="project" value="TreeGrafter"/>
</dbReference>
<proteinExistence type="inferred from homology"/>
<dbReference type="Pfam" id="PF12704">
    <property type="entry name" value="MacB_PCD"/>
    <property type="match status" value="1"/>
</dbReference>
<evidence type="ECO:0000313" key="11">
    <source>
        <dbReference type="Proteomes" id="UP000199021"/>
    </source>
</evidence>
<feature type="transmembrane region" description="Helical" evidence="7">
    <location>
        <begin position="299"/>
        <end position="320"/>
    </location>
</feature>
<feature type="transmembrane region" description="Helical" evidence="7">
    <location>
        <begin position="352"/>
        <end position="374"/>
    </location>
</feature>
<comment type="subcellular location">
    <subcellularLocation>
        <location evidence="1">Cell membrane</location>
        <topology evidence="1">Multi-pass membrane protein</topology>
    </subcellularLocation>
</comment>
<dbReference type="InterPro" id="IPR025857">
    <property type="entry name" value="MacB_PCD"/>
</dbReference>
<evidence type="ECO:0000256" key="3">
    <source>
        <dbReference type="ARBA" id="ARBA00022475"/>
    </source>
</evidence>
<evidence type="ECO:0000256" key="4">
    <source>
        <dbReference type="ARBA" id="ARBA00022692"/>
    </source>
</evidence>
<gene>
    <name evidence="10" type="ORF">SAMN05444359_12234</name>
</gene>
<dbReference type="PANTHER" id="PTHR30489">
    <property type="entry name" value="LIPOPROTEIN-RELEASING SYSTEM TRANSMEMBRANE PROTEIN LOLE"/>
    <property type="match status" value="1"/>
</dbReference>
<dbReference type="InterPro" id="IPR051447">
    <property type="entry name" value="Lipoprotein-release_system"/>
</dbReference>
<evidence type="ECO:0000256" key="7">
    <source>
        <dbReference type="SAM" id="Phobius"/>
    </source>
</evidence>
<dbReference type="Pfam" id="PF02687">
    <property type="entry name" value="FtsX"/>
    <property type="match status" value="1"/>
</dbReference>
<keyword evidence="3" id="KW-1003">Cell membrane</keyword>
<evidence type="ECO:0000256" key="2">
    <source>
        <dbReference type="ARBA" id="ARBA00005236"/>
    </source>
</evidence>
<protein>
    <submittedName>
        <fullName evidence="10">Lipoprotein-releasing system permease protein</fullName>
    </submittedName>
</protein>
<dbReference type="InParanoid" id="A0A1H9KXV2"/>
<reference evidence="11" key="1">
    <citation type="submission" date="2016-10" db="EMBL/GenBank/DDBJ databases">
        <authorList>
            <person name="Varghese N."/>
            <person name="Submissions S."/>
        </authorList>
    </citation>
    <scope>NUCLEOTIDE SEQUENCE [LARGE SCALE GENOMIC DNA]</scope>
    <source>
        <strain evidence="11">DSM 24740</strain>
    </source>
</reference>
<evidence type="ECO:0000256" key="1">
    <source>
        <dbReference type="ARBA" id="ARBA00004651"/>
    </source>
</evidence>
<feature type="domain" description="ABC3 transporter permease C-terminal" evidence="8">
    <location>
        <begin position="303"/>
        <end position="426"/>
    </location>
</feature>
<feature type="transmembrane region" description="Helical" evidence="7">
    <location>
        <begin position="36"/>
        <end position="59"/>
    </location>
</feature>
<organism evidence="10 11">
    <name type="scientific">Neolewinella agarilytica</name>
    <dbReference type="NCBI Taxonomy" id="478744"/>
    <lineage>
        <taxon>Bacteria</taxon>
        <taxon>Pseudomonadati</taxon>
        <taxon>Bacteroidota</taxon>
        <taxon>Saprospiria</taxon>
        <taxon>Saprospirales</taxon>
        <taxon>Lewinellaceae</taxon>
        <taxon>Neolewinella</taxon>
    </lineage>
</organism>
<keyword evidence="4 7" id="KW-0812">Transmembrane</keyword>
<evidence type="ECO:0000256" key="6">
    <source>
        <dbReference type="ARBA" id="ARBA00023136"/>
    </source>
</evidence>
<keyword evidence="6 7" id="KW-0472">Membrane</keyword>
<dbReference type="AlphaFoldDB" id="A0A1H9KXV2"/>
<dbReference type="GO" id="GO:0098797">
    <property type="term" value="C:plasma membrane protein complex"/>
    <property type="evidence" value="ECO:0007669"/>
    <property type="project" value="TreeGrafter"/>
</dbReference>
<evidence type="ECO:0000256" key="5">
    <source>
        <dbReference type="ARBA" id="ARBA00022989"/>
    </source>
</evidence>
<feature type="domain" description="MacB-like periplasmic core" evidence="9">
    <location>
        <begin position="35"/>
        <end position="270"/>
    </location>
</feature>
<dbReference type="PANTHER" id="PTHR30489:SF0">
    <property type="entry name" value="LIPOPROTEIN-RELEASING SYSTEM TRANSMEMBRANE PROTEIN LOLE"/>
    <property type="match status" value="1"/>
</dbReference>
<feature type="transmembrane region" description="Helical" evidence="7">
    <location>
        <begin position="397"/>
        <end position="416"/>
    </location>
</feature>
<evidence type="ECO:0000313" key="10">
    <source>
        <dbReference type="EMBL" id="SER03829.1"/>
    </source>
</evidence>
<keyword evidence="5 7" id="KW-1133">Transmembrane helix</keyword>
<keyword evidence="10" id="KW-0449">Lipoprotein</keyword>
<dbReference type="Proteomes" id="UP000199021">
    <property type="component" value="Unassembled WGS sequence"/>
</dbReference>